<reference evidence="1 2" key="1">
    <citation type="submission" date="2021-03" db="EMBL/GenBank/DDBJ databases">
        <authorList>
            <person name="Kim M.K."/>
        </authorList>
    </citation>
    <scope>NUCLEOTIDE SEQUENCE [LARGE SCALE GENOMIC DNA]</scope>
    <source>
        <strain evidence="1 2">BT442</strain>
    </source>
</reference>
<gene>
    <name evidence="1" type="ORF">J4E00_07145</name>
</gene>
<dbReference type="RefSeq" id="WP_208174462.1">
    <property type="nucleotide sequence ID" value="NZ_JAGETZ010000003.1"/>
</dbReference>
<sequence length="88" mass="9985">MTLDQFLALPPDHLPELVHAWGLYLGMCRRTADSVFLYRFPGAGRGFFVELYKDRASDAAPRVRAFATELRLETDLALWLPTEQASTN</sequence>
<protein>
    <submittedName>
        <fullName evidence="1">Uncharacterized protein</fullName>
    </submittedName>
</protein>
<dbReference type="EMBL" id="JAGETZ010000003">
    <property type="protein sequence ID" value="MBO2008823.1"/>
    <property type="molecule type" value="Genomic_DNA"/>
</dbReference>
<comment type="caution">
    <text evidence="1">The sequence shown here is derived from an EMBL/GenBank/DDBJ whole genome shotgun (WGS) entry which is preliminary data.</text>
</comment>
<evidence type="ECO:0000313" key="1">
    <source>
        <dbReference type="EMBL" id="MBO2008823.1"/>
    </source>
</evidence>
<accession>A0ABS3QCT2</accession>
<name>A0ABS3QCT2_9BACT</name>
<dbReference type="Proteomes" id="UP000664369">
    <property type="component" value="Unassembled WGS sequence"/>
</dbReference>
<evidence type="ECO:0000313" key="2">
    <source>
        <dbReference type="Proteomes" id="UP000664369"/>
    </source>
</evidence>
<organism evidence="1 2">
    <name type="scientific">Hymenobacter negativus</name>
    <dbReference type="NCBI Taxonomy" id="2795026"/>
    <lineage>
        <taxon>Bacteria</taxon>
        <taxon>Pseudomonadati</taxon>
        <taxon>Bacteroidota</taxon>
        <taxon>Cytophagia</taxon>
        <taxon>Cytophagales</taxon>
        <taxon>Hymenobacteraceae</taxon>
        <taxon>Hymenobacter</taxon>
    </lineage>
</organism>
<keyword evidence="2" id="KW-1185">Reference proteome</keyword>
<proteinExistence type="predicted"/>